<dbReference type="Gene3D" id="3.30.420.10">
    <property type="entry name" value="Ribonuclease H-like superfamily/Ribonuclease H"/>
    <property type="match status" value="1"/>
</dbReference>
<dbReference type="Proteomes" id="UP000030764">
    <property type="component" value="Unassembled WGS sequence"/>
</dbReference>
<accession>A0A085LU88</accession>
<gene>
    <name evidence="2" type="ORF">M513_10611</name>
</gene>
<dbReference type="EMBL" id="KL363291">
    <property type="protein sequence ID" value="KFD48534.1"/>
    <property type="molecule type" value="Genomic_DNA"/>
</dbReference>
<dbReference type="PANTHER" id="PTHR37984">
    <property type="entry name" value="PROTEIN CBG26694"/>
    <property type="match status" value="1"/>
</dbReference>
<dbReference type="PANTHER" id="PTHR37984:SF5">
    <property type="entry name" value="PROTEIN NYNRIN-LIKE"/>
    <property type="match status" value="1"/>
</dbReference>
<evidence type="ECO:0008006" key="4">
    <source>
        <dbReference type="Google" id="ProtNLM"/>
    </source>
</evidence>
<protein>
    <recommendedName>
        <fullName evidence="4">Integrase catalytic domain-containing protein</fullName>
    </recommendedName>
</protein>
<evidence type="ECO:0000313" key="2">
    <source>
        <dbReference type="EMBL" id="KFD48534.1"/>
    </source>
</evidence>
<organism evidence="2 3">
    <name type="scientific">Trichuris suis</name>
    <name type="common">pig whipworm</name>
    <dbReference type="NCBI Taxonomy" id="68888"/>
    <lineage>
        <taxon>Eukaryota</taxon>
        <taxon>Metazoa</taxon>
        <taxon>Ecdysozoa</taxon>
        <taxon>Nematoda</taxon>
        <taxon>Enoplea</taxon>
        <taxon>Dorylaimia</taxon>
        <taxon>Trichinellida</taxon>
        <taxon>Trichuridae</taxon>
        <taxon>Trichuris</taxon>
    </lineage>
</organism>
<dbReference type="InterPro" id="IPR036397">
    <property type="entry name" value="RNaseH_sf"/>
</dbReference>
<feature type="non-terminal residue" evidence="2">
    <location>
        <position position="183"/>
    </location>
</feature>
<evidence type="ECO:0000256" key="1">
    <source>
        <dbReference type="SAM" id="MobiDB-lite"/>
    </source>
</evidence>
<keyword evidence="3" id="KW-1185">Reference proteome</keyword>
<sequence length="183" mass="20661">MNKTTYTDNLELSLQRFLFSYRNTPHSTTGRAPAELLIGHRLRNKLDLLKPSLKAEVDAKLFKQAFYHDQKAVQRSFKPGDKVFVTQPEGGPQQVGEVLSRTSETSYRVETEGKVNRKHADHLRFCEVEDTMAKAPTTEAKVQGDENSAESHCHDIPAGQRPKRLIKPPSLPYDEYLAGAILK</sequence>
<name>A0A085LU88_9BILA</name>
<dbReference type="GO" id="GO:0003676">
    <property type="term" value="F:nucleic acid binding"/>
    <property type="evidence" value="ECO:0007669"/>
    <property type="project" value="InterPro"/>
</dbReference>
<dbReference type="AlphaFoldDB" id="A0A085LU88"/>
<proteinExistence type="predicted"/>
<dbReference type="InterPro" id="IPR050951">
    <property type="entry name" value="Retrovirus_Pol_polyprotein"/>
</dbReference>
<feature type="region of interest" description="Disordered" evidence="1">
    <location>
        <begin position="139"/>
        <end position="165"/>
    </location>
</feature>
<reference evidence="2 3" key="1">
    <citation type="journal article" date="2014" name="Nat. Genet.">
        <title>Genome and transcriptome of the porcine whipworm Trichuris suis.</title>
        <authorList>
            <person name="Jex A.R."/>
            <person name="Nejsum P."/>
            <person name="Schwarz E.M."/>
            <person name="Hu L."/>
            <person name="Young N.D."/>
            <person name="Hall R.S."/>
            <person name="Korhonen P.K."/>
            <person name="Liao S."/>
            <person name="Thamsborg S."/>
            <person name="Xia J."/>
            <person name="Xu P."/>
            <person name="Wang S."/>
            <person name="Scheerlinck J.P."/>
            <person name="Hofmann A."/>
            <person name="Sternberg P.W."/>
            <person name="Wang J."/>
            <person name="Gasser R.B."/>
        </authorList>
    </citation>
    <scope>NUCLEOTIDE SEQUENCE [LARGE SCALE GENOMIC DNA]</scope>
    <source>
        <strain evidence="2">DCEP-RM93M</strain>
    </source>
</reference>
<evidence type="ECO:0000313" key="3">
    <source>
        <dbReference type="Proteomes" id="UP000030764"/>
    </source>
</evidence>